<dbReference type="AlphaFoldDB" id="A9AUS3"/>
<dbReference type="Gene3D" id="3.40.50.300">
    <property type="entry name" value="P-loop containing nucleotide triphosphate hydrolases"/>
    <property type="match status" value="1"/>
</dbReference>
<reference evidence="7 8" key="1">
    <citation type="journal article" date="2011" name="Stand. Genomic Sci.">
        <title>Complete genome sequence of the filamentous gliding predatory bacterium Herpetosiphon aurantiacus type strain (114-95(T)).</title>
        <authorList>
            <person name="Kiss H."/>
            <person name="Nett M."/>
            <person name="Domin N."/>
            <person name="Martin K."/>
            <person name="Maresca J.A."/>
            <person name="Copeland A."/>
            <person name="Lapidus A."/>
            <person name="Lucas S."/>
            <person name="Berry K.W."/>
            <person name="Glavina Del Rio T."/>
            <person name="Dalin E."/>
            <person name="Tice H."/>
            <person name="Pitluck S."/>
            <person name="Richardson P."/>
            <person name="Bruce D."/>
            <person name="Goodwin L."/>
            <person name="Han C."/>
            <person name="Detter J.C."/>
            <person name="Schmutz J."/>
            <person name="Brettin T."/>
            <person name="Land M."/>
            <person name="Hauser L."/>
            <person name="Kyrpides N.C."/>
            <person name="Ivanova N."/>
            <person name="Goker M."/>
            <person name="Woyke T."/>
            <person name="Klenk H.P."/>
            <person name="Bryant D.A."/>
        </authorList>
    </citation>
    <scope>NUCLEOTIDE SEQUENCE [LARGE SCALE GENOMIC DNA]</scope>
    <source>
        <strain evidence="8">ATCC 23779 / DSM 785 / 114-95</strain>
    </source>
</reference>
<dbReference type="InParanoid" id="A9AUS3"/>
<dbReference type="HOGENOM" id="CLU_009866_1_0_0"/>
<keyword evidence="8" id="KW-1185">Reference proteome</keyword>
<evidence type="ECO:0000256" key="1">
    <source>
        <dbReference type="ARBA" id="ARBA00022741"/>
    </source>
</evidence>
<dbReference type="BioCyc" id="HAUR316274:GHYA-1986-MONOMER"/>
<name>A9AUS3_HERA2</name>
<dbReference type="Pfam" id="PF00271">
    <property type="entry name" value="Helicase_C"/>
    <property type="match status" value="1"/>
</dbReference>
<dbReference type="CDD" id="cd18793">
    <property type="entry name" value="SF2_C_SNF"/>
    <property type="match status" value="1"/>
</dbReference>
<dbReference type="InterPro" id="IPR038718">
    <property type="entry name" value="SNF2-like_sf"/>
</dbReference>
<proteinExistence type="predicted"/>
<dbReference type="Gene3D" id="3.40.50.10810">
    <property type="entry name" value="Tandem AAA-ATPase domain"/>
    <property type="match status" value="1"/>
</dbReference>
<keyword evidence="4" id="KW-0067">ATP-binding</keyword>
<dbReference type="PANTHER" id="PTHR45766:SF6">
    <property type="entry name" value="SWI_SNF-RELATED MATRIX-ASSOCIATED ACTIN-DEPENDENT REGULATOR OF CHROMATIN SUBFAMILY A-LIKE PROTEIN 1"/>
    <property type="match status" value="1"/>
</dbReference>
<dbReference type="InterPro" id="IPR027417">
    <property type="entry name" value="P-loop_NTPase"/>
</dbReference>
<dbReference type="SMART" id="SM00487">
    <property type="entry name" value="DEXDc"/>
    <property type="match status" value="1"/>
</dbReference>
<feature type="domain" description="Helicase C-terminal" evidence="6">
    <location>
        <begin position="485"/>
        <end position="647"/>
    </location>
</feature>
<dbReference type="InterPro" id="IPR049730">
    <property type="entry name" value="SNF2/RAD54-like_C"/>
</dbReference>
<sequence>MAQFRVGSIVRCRNREWVVQPSTHPDILQLRPLGGIDGESCGIYLPIEGDTVTTAQFPPPDPAMAGDFVAGQLLRNAARLSLRNGAGPFRSLGRLGARPRPYQLVPLLMALRLDPVRLLIADDVGVGKTVEAALIVRELLDRGEIKRFTVLCPPHLCDQWSRELEQKFGIEATVVRSSTAAALDRTLPNADISVFEYYPFTVASIDYIKHDRHRANFLRACPELVIVDEVHTAARPSGPGSGQQQRYDLIRAVADDQERHLLLLSATPHSGIEDAFVSLLGLLRPEFETYSMTNLSSKQRDLLAQHFVQRRRGDVVRWLDEETPFPKREHMLRDATGNRDITYRLAQSSAYRSLFNEVFEFARELVHESLREANAPRVAARTRVRYWAALALLRCVMSSPAAAEKALMTRARKDPTTQADDLSLTFDDELFSSAIHDRSTPAADDDVEPTHVIEEGSTASEAARLQKFAEKARQLRGANDPKLQSIVPIVARLLKDDFQPIIYCRYIATAKYVAEELTRALKPGNDTRILAVTGDHSEEERESLIAELSASPRRLLVATDCLSEGINLQEAFNAVIHYDLPWNPNRLEQREGRVDRYGQPAPVVRMALVRGEDNPIDEAVMRVLLRKAVTIHRTLGISVPLPVSNETVVDALIATLFKPPATQLTMFEAIDPATFAAAEQTLAEVELQWAQAEHQAEQSRTRFAQHRIQPQEVARELEESDAVLGDADTVRSFVRASCERIGAPLVALGAHAPDHWRVPIIQLPLPVRERVEPLLRNKATELIITFTGIAAEGVLLVGRNHPLTMALADYALETALTPEDGLPVPAARSGVLRTKAVERRTFLALLRVRMLIATKRNEPLLAEELVVAGFVREPGGFRSLEPAAALDLLTNALPDANIAHADREHQLHSALDLLPQLAADLTSLAHTRAERLAESHSRVRTATRMAGKVSVEPHLPPDVLGLYVLLPV</sequence>
<protein>
    <submittedName>
        <fullName evidence="7">Helicase domain protein</fullName>
    </submittedName>
</protein>
<organism evidence="7 8">
    <name type="scientific">Herpetosiphon aurantiacus (strain ATCC 23779 / DSM 785 / 114-95)</name>
    <dbReference type="NCBI Taxonomy" id="316274"/>
    <lineage>
        <taxon>Bacteria</taxon>
        <taxon>Bacillati</taxon>
        <taxon>Chloroflexota</taxon>
        <taxon>Chloroflexia</taxon>
        <taxon>Herpetosiphonales</taxon>
        <taxon>Herpetosiphonaceae</taxon>
        <taxon>Herpetosiphon</taxon>
    </lineage>
</organism>
<dbReference type="PANTHER" id="PTHR45766">
    <property type="entry name" value="DNA ANNEALING HELICASE AND ENDONUCLEASE ZRANB3 FAMILY MEMBER"/>
    <property type="match status" value="1"/>
</dbReference>
<dbReference type="EMBL" id="CP000875">
    <property type="protein sequence ID" value="ABX04600.1"/>
    <property type="molecule type" value="Genomic_DNA"/>
</dbReference>
<dbReference type="InterPro" id="IPR000330">
    <property type="entry name" value="SNF2_N"/>
</dbReference>
<dbReference type="SUPFAM" id="SSF52540">
    <property type="entry name" value="P-loop containing nucleoside triphosphate hydrolases"/>
    <property type="match status" value="1"/>
</dbReference>
<evidence type="ECO:0000313" key="7">
    <source>
        <dbReference type="EMBL" id="ABX04600.1"/>
    </source>
</evidence>
<dbReference type="InterPro" id="IPR014001">
    <property type="entry name" value="Helicase_ATP-bd"/>
</dbReference>
<dbReference type="CDD" id="cd18011">
    <property type="entry name" value="DEXDc_RapA"/>
    <property type="match status" value="1"/>
</dbReference>
<evidence type="ECO:0000256" key="4">
    <source>
        <dbReference type="ARBA" id="ARBA00022840"/>
    </source>
</evidence>
<dbReference type="GO" id="GO:0004386">
    <property type="term" value="F:helicase activity"/>
    <property type="evidence" value="ECO:0007669"/>
    <property type="project" value="UniProtKB-KW"/>
</dbReference>
<dbReference type="SMART" id="SM00490">
    <property type="entry name" value="HELICc"/>
    <property type="match status" value="1"/>
</dbReference>
<dbReference type="PROSITE" id="PS51192">
    <property type="entry name" value="HELICASE_ATP_BIND_1"/>
    <property type="match status" value="1"/>
</dbReference>
<dbReference type="KEGG" id="hau:Haur_1957"/>
<gene>
    <name evidence="7" type="ordered locus">Haur_1957</name>
</gene>
<evidence type="ECO:0000259" key="5">
    <source>
        <dbReference type="PROSITE" id="PS51192"/>
    </source>
</evidence>
<dbReference type="GO" id="GO:0016787">
    <property type="term" value="F:hydrolase activity"/>
    <property type="evidence" value="ECO:0007669"/>
    <property type="project" value="UniProtKB-KW"/>
</dbReference>
<dbReference type="InterPro" id="IPR001650">
    <property type="entry name" value="Helicase_C-like"/>
</dbReference>
<dbReference type="GO" id="GO:0005524">
    <property type="term" value="F:ATP binding"/>
    <property type="evidence" value="ECO:0007669"/>
    <property type="project" value="UniProtKB-KW"/>
</dbReference>
<evidence type="ECO:0000313" key="8">
    <source>
        <dbReference type="Proteomes" id="UP000000787"/>
    </source>
</evidence>
<dbReference type="STRING" id="316274.Haur_1957"/>
<evidence type="ECO:0000256" key="2">
    <source>
        <dbReference type="ARBA" id="ARBA00022801"/>
    </source>
</evidence>
<dbReference type="eggNOG" id="COG0553">
    <property type="taxonomic scope" value="Bacteria"/>
</dbReference>
<keyword evidence="1" id="KW-0547">Nucleotide-binding</keyword>
<feature type="domain" description="Helicase ATP-binding" evidence="5">
    <location>
        <begin position="109"/>
        <end position="286"/>
    </location>
</feature>
<keyword evidence="2" id="KW-0378">Hydrolase</keyword>
<dbReference type="InterPro" id="IPR057342">
    <property type="entry name" value="DEXDc_RapA"/>
</dbReference>
<keyword evidence="3 7" id="KW-0347">Helicase</keyword>
<accession>A9AUS3</accession>
<dbReference type="Proteomes" id="UP000000787">
    <property type="component" value="Chromosome"/>
</dbReference>
<dbReference type="PROSITE" id="PS51194">
    <property type="entry name" value="HELICASE_CTER"/>
    <property type="match status" value="1"/>
</dbReference>
<evidence type="ECO:0000256" key="3">
    <source>
        <dbReference type="ARBA" id="ARBA00022806"/>
    </source>
</evidence>
<evidence type="ECO:0000259" key="6">
    <source>
        <dbReference type="PROSITE" id="PS51194"/>
    </source>
</evidence>
<dbReference type="Pfam" id="PF00176">
    <property type="entry name" value="SNF2-rel_dom"/>
    <property type="match status" value="1"/>
</dbReference>